<feature type="domain" description="Histidine kinase/HSP90-like ATPase" evidence="10">
    <location>
        <begin position="345"/>
        <end position="434"/>
    </location>
</feature>
<reference evidence="11 12" key="1">
    <citation type="journal article" date="2009" name="Stand. Genomic Sci.">
        <title>Complete genome sequence of Kytococcus sedentarius type strain (541).</title>
        <authorList>
            <person name="Sims D."/>
            <person name="Brettin T."/>
            <person name="Detter J.C."/>
            <person name="Han C."/>
            <person name="Lapidus A."/>
            <person name="Copeland A."/>
            <person name="Glavina Del Rio T."/>
            <person name="Nolan M."/>
            <person name="Chen F."/>
            <person name="Lucas S."/>
            <person name="Tice H."/>
            <person name="Cheng J.F."/>
            <person name="Bruce D."/>
            <person name="Goodwin L."/>
            <person name="Pitluck S."/>
            <person name="Ovchinnikova G."/>
            <person name="Pati A."/>
            <person name="Ivanova N."/>
            <person name="Mavrommatis K."/>
            <person name="Chen A."/>
            <person name="Palaniappan K."/>
            <person name="D'haeseleer P."/>
            <person name="Chain P."/>
            <person name="Bristow J."/>
            <person name="Eisen J.A."/>
            <person name="Markowitz V."/>
            <person name="Hugenholtz P."/>
            <person name="Schneider S."/>
            <person name="Goker M."/>
            <person name="Pukall R."/>
            <person name="Kyrpides N.C."/>
            <person name="Klenk H.P."/>
        </authorList>
    </citation>
    <scope>NUCLEOTIDE SEQUENCE [LARGE SCALE GENOMIC DNA]</scope>
    <source>
        <strain evidence="12">ATCC 14392 / DSM 20547 / JCM 11482 / CCUG 33030 / NBRC 15357 / NCTC 11040 / CCM 314 / 541</strain>
    </source>
</reference>
<evidence type="ECO:0000259" key="10">
    <source>
        <dbReference type="SMART" id="SM00387"/>
    </source>
</evidence>
<feature type="transmembrane region" description="Helical" evidence="9">
    <location>
        <begin position="186"/>
        <end position="207"/>
    </location>
</feature>
<evidence type="ECO:0000256" key="5">
    <source>
        <dbReference type="ARBA" id="ARBA00022741"/>
    </source>
</evidence>
<dbReference type="STRING" id="478801.Ksed_06240"/>
<accession>C7NLM0</accession>
<organism evidence="11 12">
    <name type="scientific">Kytococcus sedentarius (strain ATCC 14392 / DSM 20547 / JCM 11482 / CCUG 33030 / NBRC 15357 / NCTC 11040 / CCM 314 / 541)</name>
    <name type="common">Micrococcus sedentarius</name>
    <dbReference type="NCBI Taxonomy" id="478801"/>
    <lineage>
        <taxon>Bacteria</taxon>
        <taxon>Bacillati</taxon>
        <taxon>Actinomycetota</taxon>
        <taxon>Actinomycetes</taxon>
        <taxon>Micrococcales</taxon>
        <taxon>Kytococcaceae</taxon>
        <taxon>Kytococcus</taxon>
    </lineage>
</organism>
<dbReference type="CDD" id="cd16917">
    <property type="entry name" value="HATPase_UhpB-NarQ-NarX-like"/>
    <property type="match status" value="1"/>
</dbReference>
<dbReference type="HOGENOM" id="CLU_000445_20_1_11"/>
<feature type="transmembrane region" description="Helical" evidence="9">
    <location>
        <begin position="102"/>
        <end position="122"/>
    </location>
</feature>
<evidence type="ECO:0000256" key="3">
    <source>
        <dbReference type="ARBA" id="ARBA00022553"/>
    </source>
</evidence>
<evidence type="ECO:0000256" key="4">
    <source>
        <dbReference type="ARBA" id="ARBA00022679"/>
    </source>
</evidence>
<dbReference type="InterPro" id="IPR003594">
    <property type="entry name" value="HATPase_dom"/>
</dbReference>
<dbReference type="eggNOG" id="COG4585">
    <property type="taxonomic scope" value="Bacteria"/>
</dbReference>
<dbReference type="GO" id="GO:0000155">
    <property type="term" value="F:phosphorelay sensor kinase activity"/>
    <property type="evidence" value="ECO:0007669"/>
    <property type="project" value="InterPro"/>
</dbReference>
<dbReference type="InterPro" id="IPR050482">
    <property type="entry name" value="Sensor_HK_TwoCompSys"/>
</dbReference>
<keyword evidence="12" id="KW-1185">Reference proteome</keyword>
<evidence type="ECO:0000256" key="8">
    <source>
        <dbReference type="ARBA" id="ARBA00023012"/>
    </source>
</evidence>
<comment type="catalytic activity">
    <reaction evidence="1">
        <text>ATP + protein L-histidine = ADP + protein N-phospho-L-histidine.</text>
        <dbReference type="EC" id="2.7.13.3"/>
    </reaction>
</comment>
<keyword evidence="4" id="KW-0808">Transferase</keyword>
<keyword evidence="7" id="KW-0067">ATP-binding</keyword>
<keyword evidence="5" id="KW-0547">Nucleotide-binding</keyword>
<gene>
    <name evidence="11" type="ordered locus">Ksed_06240</name>
</gene>
<evidence type="ECO:0000256" key="1">
    <source>
        <dbReference type="ARBA" id="ARBA00000085"/>
    </source>
</evidence>
<evidence type="ECO:0000256" key="2">
    <source>
        <dbReference type="ARBA" id="ARBA00012438"/>
    </source>
</evidence>
<dbReference type="KEGG" id="kse:Ksed_06240"/>
<keyword evidence="9" id="KW-0472">Membrane</keyword>
<feature type="transmembrane region" description="Helical" evidence="9">
    <location>
        <begin position="62"/>
        <end position="82"/>
    </location>
</feature>
<protein>
    <recommendedName>
        <fullName evidence="2">histidine kinase</fullName>
        <ecNumber evidence="2">2.7.13.3</ecNumber>
    </recommendedName>
</protein>
<dbReference type="Pfam" id="PF07730">
    <property type="entry name" value="HisKA_3"/>
    <property type="match status" value="1"/>
</dbReference>
<feature type="transmembrane region" description="Helical" evidence="9">
    <location>
        <begin position="30"/>
        <end position="55"/>
    </location>
</feature>
<evidence type="ECO:0000313" key="12">
    <source>
        <dbReference type="Proteomes" id="UP000006666"/>
    </source>
</evidence>
<evidence type="ECO:0000256" key="7">
    <source>
        <dbReference type="ARBA" id="ARBA00022840"/>
    </source>
</evidence>
<dbReference type="GO" id="GO:0016020">
    <property type="term" value="C:membrane"/>
    <property type="evidence" value="ECO:0007669"/>
    <property type="project" value="InterPro"/>
</dbReference>
<keyword evidence="8" id="KW-0902">Two-component regulatory system</keyword>
<dbReference type="GO" id="GO:0046983">
    <property type="term" value="F:protein dimerization activity"/>
    <property type="evidence" value="ECO:0007669"/>
    <property type="project" value="InterPro"/>
</dbReference>
<dbReference type="Proteomes" id="UP000006666">
    <property type="component" value="Chromosome"/>
</dbReference>
<sequence>MAEEIVGADAYGGAMTMRTTAAALRGRRRVAWWAMMLPTVVLGVLCATLSIGLAFERAGQEATAWMMWLIIGCLGVLGQPALLLAVRARPVAVGYGTSLASLLWPLGWFVPVVAWALAIVYAPARADDSADGGDVPVIGLLTAVGMWWIVWRDSIQATDKGSLFKLLLHAPAEGQQAPQSSDPLPWWFAVALTALLMTLVGTLAQAVRSRREGAAARARTARAEGERDHTRTELGRQVERERIAREVHDTLGHRLSLLSVHAGALELQAEGRDEEVSRSAALVRQGARQAMDDLRSLVGILREDPDGSPAPSLVDLPSVIDEVAAAGDPVVATVYLHDVEGADEALSRAVYRIVQELLTNARKHAPGVPVRLVVEGSPLHGVSVETVNRLEGVPRAGGAGLAGVRERAELLGGSVEAGPAGGVFRARAWLPWRGRQGE</sequence>
<dbReference type="InterPro" id="IPR011712">
    <property type="entry name" value="Sig_transdc_His_kin_sub3_dim/P"/>
</dbReference>
<dbReference type="GO" id="GO:0005524">
    <property type="term" value="F:ATP binding"/>
    <property type="evidence" value="ECO:0007669"/>
    <property type="project" value="UniProtKB-KW"/>
</dbReference>
<dbReference type="PANTHER" id="PTHR24421">
    <property type="entry name" value="NITRATE/NITRITE SENSOR PROTEIN NARX-RELATED"/>
    <property type="match status" value="1"/>
</dbReference>
<keyword evidence="3" id="KW-0597">Phosphoprotein</keyword>
<evidence type="ECO:0000256" key="6">
    <source>
        <dbReference type="ARBA" id="ARBA00022777"/>
    </source>
</evidence>
<dbReference type="SUPFAM" id="SSF55874">
    <property type="entry name" value="ATPase domain of HSP90 chaperone/DNA topoisomerase II/histidine kinase"/>
    <property type="match status" value="1"/>
</dbReference>
<evidence type="ECO:0000256" key="9">
    <source>
        <dbReference type="SAM" id="Phobius"/>
    </source>
</evidence>
<dbReference type="Gene3D" id="1.20.5.1930">
    <property type="match status" value="1"/>
</dbReference>
<evidence type="ECO:0000313" key="11">
    <source>
        <dbReference type="EMBL" id="ACV05686.1"/>
    </source>
</evidence>
<dbReference type="SMART" id="SM00387">
    <property type="entry name" value="HATPase_c"/>
    <property type="match status" value="1"/>
</dbReference>
<keyword evidence="9" id="KW-0812">Transmembrane</keyword>
<dbReference type="Gene3D" id="3.30.565.10">
    <property type="entry name" value="Histidine kinase-like ATPase, C-terminal domain"/>
    <property type="match status" value="1"/>
</dbReference>
<dbReference type="AlphaFoldDB" id="C7NLM0"/>
<keyword evidence="6 11" id="KW-0418">Kinase</keyword>
<keyword evidence="9" id="KW-1133">Transmembrane helix</keyword>
<dbReference type="EMBL" id="CP001686">
    <property type="protein sequence ID" value="ACV05686.1"/>
    <property type="molecule type" value="Genomic_DNA"/>
</dbReference>
<proteinExistence type="predicted"/>
<dbReference type="InterPro" id="IPR036890">
    <property type="entry name" value="HATPase_C_sf"/>
</dbReference>
<name>C7NLM0_KYTSD</name>
<dbReference type="PANTHER" id="PTHR24421:SF10">
    <property type="entry name" value="NITRATE_NITRITE SENSOR PROTEIN NARQ"/>
    <property type="match status" value="1"/>
</dbReference>
<dbReference type="EC" id="2.7.13.3" evidence="2"/>